<dbReference type="Pfam" id="PF00094">
    <property type="entry name" value="VWD"/>
    <property type="match status" value="1"/>
</dbReference>
<evidence type="ECO:0000259" key="1">
    <source>
        <dbReference type="PROSITE" id="PS51233"/>
    </source>
</evidence>
<protein>
    <recommendedName>
        <fullName evidence="1">VWFD domain-containing protein</fullName>
    </recommendedName>
</protein>
<organism evidence="2 3">
    <name type="scientific">Cylindrotheca closterium</name>
    <dbReference type="NCBI Taxonomy" id="2856"/>
    <lineage>
        <taxon>Eukaryota</taxon>
        <taxon>Sar</taxon>
        <taxon>Stramenopiles</taxon>
        <taxon>Ochrophyta</taxon>
        <taxon>Bacillariophyta</taxon>
        <taxon>Bacillariophyceae</taxon>
        <taxon>Bacillariophycidae</taxon>
        <taxon>Bacillariales</taxon>
        <taxon>Bacillariaceae</taxon>
        <taxon>Cylindrotheca</taxon>
    </lineage>
</organism>
<dbReference type="PROSITE" id="PS51233">
    <property type="entry name" value="VWFD"/>
    <property type="match status" value="1"/>
</dbReference>
<reference evidence="2" key="1">
    <citation type="submission" date="2023-08" db="EMBL/GenBank/DDBJ databases">
        <authorList>
            <person name="Audoor S."/>
            <person name="Bilcke G."/>
        </authorList>
    </citation>
    <scope>NUCLEOTIDE SEQUENCE</scope>
</reference>
<sequence>MHKKKLSSLDRLYYIPMNNHKWFFQHRLSAIAVLLLVSMNNKKTYSATAQQSLLLLGDDKFDYSANNPLPSAAAAAASASSKCALLNLVVDETDSMKQQTEWLKQRAIPQLVKRLHSGNDGYYHYDYDLVFVCGNGFGKTGSRRSDEETLLYRFMGCTIANANGTLQDDSVAAWDHSAKKPQDGWLAMRNAMEHVPAEIEGIDLLATCQQKLDRTLILLTDNDRDDETKSLTLEGLKNLISQNGYILDAIVKTEIDDDLDNFALKISDSSGDQNTIFTADGNGGWTTQSRNEAFVNFVDGYKDTPEDYIPFVVESRGMVWNGKSLEHGIRENPSLLESFTNHFVQQKVDQLSKSQATGDPHITTWKNEHFEYHGQCDLVMMKDPNFADGLGLDVHIRTKIVRYWSYIKSVAIRIGNDILEIEGSADTDDSEAHYWINYEYQGELESVAGFPVTQTLPSVYKRRYTIDLSSKYYGNQISIHIFNEFVSVAFGGGKEAFGNTVGLLGDFDTGKTLARDGVTVMHDFTDLGDEWQVLASEPNIFHEMSEPQFPNQCIHPEDPNGDRKRRLLEADISLEQAEEACAILKDPLFIKDCTFDVMATQDLAMVGAY</sequence>
<dbReference type="Proteomes" id="UP001295423">
    <property type="component" value="Unassembled WGS sequence"/>
</dbReference>
<evidence type="ECO:0000313" key="3">
    <source>
        <dbReference type="Proteomes" id="UP001295423"/>
    </source>
</evidence>
<dbReference type="AlphaFoldDB" id="A0AAD2CKP1"/>
<dbReference type="EMBL" id="CAKOGP040000380">
    <property type="protein sequence ID" value="CAJ1934767.1"/>
    <property type="molecule type" value="Genomic_DNA"/>
</dbReference>
<gene>
    <name evidence="2" type="ORF">CYCCA115_LOCUS4104</name>
</gene>
<proteinExistence type="predicted"/>
<comment type="caution">
    <text evidence="2">The sequence shown here is derived from an EMBL/GenBank/DDBJ whole genome shotgun (WGS) entry which is preliminary data.</text>
</comment>
<dbReference type="InterPro" id="IPR001846">
    <property type="entry name" value="VWF_type-D"/>
</dbReference>
<keyword evidence="3" id="KW-1185">Reference proteome</keyword>
<name>A0AAD2CKP1_9STRA</name>
<feature type="domain" description="VWFD" evidence="1">
    <location>
        <begin position="352"/>
        <end position="539"/>
    </location>
</feature>
<accession>A0AAD2CKP1</accession>
<evidence type="ECO:0000313" key="2">
    <source>
        <dbReference type="EMBL" id="CAJ1934767.1"/>
    </source>
</evidence>